<feature type="region of interest" description="Disordered" evidence="1">
    <location>
        <begin position="1"/>
        <end position="37"/>
    </location>
</feature>
<comment type="caution">
    <text evidence="2">The sequence shown here is derived from an EMBL/GenBank/DDBJ whole genome shotgun (WGS) entry which is preliminary data.</text>
</comment>
<proteinExistence type="predicted"/>
<reference evidence="2 3" key="1">
    <citation type="submission" date="2017-12" db="EMBL/GenBank/DDBJ databases">
        <title>Comparative genomics of Botrytis spp.</title>
        <authorList>
            <person name="Valero-Jimenez C.A."/>
            <person name="Tapia P."/>
            <person name="Veloso J."/>
            <person name="Silva-Moreno E."/>
            <person name="Staats M."/>
            <person name="Valdes J.H."/>
            <person name="Van Kan J.A.L."/>
        </authorList>
    </citation>
    <scope>NUCLEOTIDE SEQUENCE [LARGE SCALE GENOMIC DNA]</scope>
    <source>
        <strain evidence="2 3">MUCL2120</strain>
    </source>
</reference>
<organism evidence="2 3">
    <name type="scientific">Botryotinia narcissicola</name>
    <dbReference type="NCBI Taxonomy" id="278944"/>
    <lineage>
        <taxon>Eukaryota</taxon>
        <taxon>Fungi</taxon>
        <taxon>Dikarya</taxon>
        <taxon>Ascomycota</taxon>
        <taxon>Pezizomycotina</taxon>
        <taxon>Leotiomycetes</taxon>
        <taxon>Helotiales</taxon>
        <taxon>Sclerotiniaceae</taxon>
        <taxon>Botryotinia</taxon>
    </lineage>
</organism>
<evidence type="ECO:0000256" key="1">
    <source>
        <dbReference type="SAM" id="MobiDB-lite"/>
    </source>
</evidence>
<protein>
    <submittedName>
        <fullName evidence="2">Uncharacterized protein</fullName>
    </submittedName>
</protein>
<evidence type="ECO:0000313" key="2">
    <source>
        <dbReference type="EMBL" id="TGO52780.1"/>
    </source>
</evidence>
<keyword evidence="3" id="KW-1185">Reference proteome</keyword>
<accession>A0A4Z1I268</accession>
<sequence length="145" mass="16514">MPNRPSFQFRSMRSNQSTCSNQGGRYESTGNDGARHDLNMRSTVDTNLTRSFSVSSEIVMQRKLSQKNKFFKQYGIVPYSANMTWRSQPIKKGTAWFNGMRKSKPVGSLITLKDTSIGLLRSGRESPRGYAKMFNRNISRSSIEQ</sequence>
<feature type="compositionally biased region" description="Polar residues" evidence="1">
    <location>
        <begin position="1"/>
        <end position="31"/>
    </location>
</feature>
<name>A0A4Z1I268_9HELO</name>
<dbReference type="EMBL" id="PQXJ01000314">
    <property type="protein sequence ID" value="TGO52780.1"/>
    <property type="molecule type" value="Genomic_DNA"/>
</dbReference>
<gene>
    <name evidence="2" type="ORF">BOTNAR_0314g00030</name>
</gene>
<evidence type="ECO:0000313" key="3">
    <source>
        <dbReference type="Proteomes" id="UP000297452"/>
    </source>
</evidence>
<dbReference type="OrthoDB" id="3501437at2759"/>
<dbReference type="AlphaFoldDB" id="A0A4Z1I268"/>
<dbReference type="Proteomes" id="UP000297452">
    <property type="component" value="Unassembled WGS sequence"/>
</dbReference>